<protein>
    <submittedName>
        <fullName evidence="1">Uncharacterized protein</fullName>
    </submittedName>
</protein>
<dbReference type="Proteomes" id="UP001172102">
    <property type="component" value="Unassembled WGS sequence"/>
</dbReference>
<evidence type="ECO:0000313" key="2">
    <source>
        <dbReference type="Proteomes" id="UP001172102"/>
    </source>
</evidence>
<name>A0AA40A9G0_9PEZI</name>
<sequence length="182" mass="20526">MLPDETTAFVESGKLCRGERCWETFKDILEPLGAGDAKACLEFMTALCPNLKCLEAVIDLTLKFDGSDSYDVPRLFKFCKPQAMQVLSKLTVSVKASWQSIDLWQILDLLRAPPNLTAPPASFEIFRVFTNLETSAYQSELLDEGLIEEANPFFVWDIWNLVFQYAPNLKTFTLDLGGVEID</sequence>
<accession>A0AA40A9G0</accession>
<comment type="caution">
    <text evidence="1">The sequence shown here is derived from an EMBL/GenBank/DDBJ whole genome shotgun (WGS) entry which is preliminary data.</text>
</comment>
<gene>
    <name evidence="1" type="ORF">B0H67DRAFT_647085</name>
</gene>
<keyword evidence="2" id="KW-1185">Reference proteome</keyword>
<dbReference type="AlphaFoldDB" id="A0AA40A9G0"/>
<dbReference type="EMBL" id="JAUKUA010000005">
    <property type="protein sequence ID" value="KAK0711735.1"/>
    <property type="molecule type" value="Genomic_DNA"/>
</dbReference>
<organism evidence="1 2">
    <name type="scientific">Lasiosphaeris hirsuta</name>
    <dbReference type="NCBI Taxonomy" id="260670"/>
    <lineage>
        <taxon>Eukaryota</taxon>
        <taxon>Fungi</taxon>
        <taxon>Dikarya</taxon>
        <taxon>Ascomycota</taxon>
        <taxon>Pezizomycotina</taxon>
        <taxon>Sordariomycetes</taxon>
        <taxon>Sordariomycetidae</taxon>
        <taxon>Sordariales</taxon>
        <taxon>Lasiosphaeriaceae</taxon>
        <taxon>Lasiosphaeris</taxon>
    </lineage>
</organism>
<evidence type="ECO:0000313" key="1">
    <source>
        <dbReference type="EMBL" id="KAK0711735.1"/>
    </source>
</evidence>
<proteinExistence type="predicted"/>
<reference evidence="1" key="1">
    <citation type="submission" date="2023-06" db="EMBL/GenBank/DDBJ databases">
        <title>Genome-scale phylogeny and comparative genomics of the fungal order Sordariales.</title>
        <authorList>
            <consortium name="Lawrence Berkeley National Laboratory"/>
            <person name="Hensen N."/>
            <person name="Bonometti L."/>
            <person name="Westerberg I."/>
            <person name="Brannstrom I.O."/>
            <person name="Guillou S."/>
            <person name="Cros-Aarteil S."/>
            <person name="Calhoun S."/>
            <person name="Haridas S."/>
            <person name="Kuo A."/>
            <person name="Mondo S."/>
            <person name="Pangilinan J."/>
            <person name="Riley R."/>
            <person name="Labutti K."/>
            <person name="Andreopoulos B."/>
            <person name="Lipzen A."/>
            <person name="Chen C."/>
            <person name="Yanf M."/>
            <person name="Daum C."/>
            <person name="Ng V."/>
            <person name="Clum A."/>
            <person name="Steindorff A."/>
            <person name="Ohm R."/>
            <person name="Martin F."/>
            <person name="Silar P."/>
            <person name="Natvig D."/>
            <person name="Lalanne C."/>
            <person name="Gautier V."/>
            <person name="Ament-Velasquez S.L."/>
            <person name="Kruys A."/>
            <person name="Hutchinson M.I."/>
            <person name="Powell A.J."/>
            <person name="Barry K."/>
            <person name="Miller A.N."/>
            <person name="Grigoriev I.V."/>
            <person name="Debuchy R."/>
            <person name="Gladieux P."/>
            <person name="Thoren M.H."/>
            <person name="Johannesson H."/>
        </authorList>
    </citation>
    <scope>NUCLEOTIDE SEQUENCE</scope>
    <source>
        <strain evidence="1">SMH4607-1</strain>
    </source>
</reference>